<dbReference type="InterPro" id="IPR036390">
    <property type="entry name" value="WH_DNA-bd_sf"/>
</dbReference>
<dbReference type="InterPro" id="IPR011990">
    <property type="entry name" value="TPR-like_helical_dom_sf"/>
</dbReference>
<evidence type="ECO:0000313" key="6">
    <source>
        <dbReference type="EMBL" id="TIC70993.1"/>
    </source>
</evidence>
<dbReference type="InterPro" id="IPR050756">
    <property type="entry name" value="CSN3"/>
</dbReference>
<dbReference type="PANTHER" id="PTHR10758:SF2">
    <property type="entry name" value="26S PROTEASOME NON-ATPASE REGULATORY SUBUNIT 3"/>
    <property type="match status" value="1"/>
</dbReference>
<dbReference type="Proteomes" id="UP000309601">
    <property type="component" value="Unassembled WGS sequence"/>
</dbReference>
<evidence type="ECO:0000256" key="1">
    <source>
        <dbReference type="ARBA" id="ARBA00007912"/>
    </source>
</evidence>
<dbReference type="Pfam" id="PF08375">
    <property type="entry name" value="Rpn3_C"/>
    <property type="match status" value="1"/>
</dbReference>
<organism evidence="6 7">
    <name type="scientific">Wallemia mellicola</name>
    <dbReference type="NCBI Taxonomy" id="1708541"/>
    <lineage>
        <taxon>Eukaryota</taxon>
        <taxon>Fungi</taxon>
        <taxon>Dikarya</taxon>
        <taxon>Basidiomycota</taxon>
        <taxon>Wallemiomycotina</taxon>
        <taxon>Wallemiomycetes</taxon>
        <taxon>Wallemiales</taxon>
        <taxon>Wallemiaceae</taxon>
        <taxon>Wallemia</taxon>
    </lineage>
</organism>
<feature type="compositionally biased region" description="Basic and acidic residues" evidence="4">
    <location>
        <begin position="9"/>
        <end position="25"/>
    </location>
</feature>
<evidence type="ECO:0000256" key="4">
    <source>
        <dbReference type="SAM" id="MobiDB-lite"/>
    </source>
</evidence>
<dbReference type="GO" id="GO:0042176">
    <property type="term" value="P:regulation of protein catabolic process"/>
    <property type="evidence" value="ECO:0007669"/>
    <property type="project" value="InterPro"/>
</dbReference>
<keyword evidence="2" id="KW-0647">Proteasome</keyword>
<feature type="region of interest" description="Disordered" evidence="4">
    <location>
        <begin position="1"/>
        <end position="27"/>
    </location>
</feature>
<dbReference type="InterPro" id="IPR019734">
    <property type="entry name" value="TPR_rpt"/>
</dbReference>
<comment type="caution">
    <text evidence="6">The sequence shown here is derived from an EMBL/GenBank/DDBJ whole genome shotgun (WGS) entry which is preliminary data.</text>
</comment>
<proteinExistence type="inferred from homology"/>
<evidence type="ECO:0000256" key="2">
    <source>
        <dbReference type="ARBA" id="ARBA00022942"/>
    </source>
</evidence>
<dbReference type="InterPro" id="IPR000717">
    <property type="entry name" value="PCI_dom"/>
</dbReference>
<evidence type="ECO:0000259" key="5">
    <source>
        <dbReference type="PROSITE" id="PS50250"/>
    </source>
</evidence>
<dbReference type="InterPro" id="IPR013586">
    <property type="entry name" value="PSMD3_C"/>
</dbReference>
<gene>
    <name evidence="6" type="ORF">E3Q02_00329</name>
</gene>
<accession>A0A4T0PBG3</accession>
<dbReference type="Pfam" id="PF25573">
    <property type="entry name" value="TPR_PSMD3_N"/>
    <property type="match status" value="1"/>
</dbReference>
<keyword evidence="3" id="KW-0802">TPR repeat</keyword>
<dbReference type="SUPFAM" id="SSF48452">
    <property type="entry name" value="TPR-like"/>
    <property type="match status" value="1"/>
</dbReference>
<dbReference type="Gene3D" id="1.25.40.10">
    <property type="entry name" value="Tetratricopeptide repeat domain"/>
    <property type="match status" value="1"/>
</dbReference>
<evidence type="ECO:0000313" key="7">
    <source>
        <dbReference type="Proteomes" id="UP000309601"/>
    </source>
</evidence>
<dbReference type="GO" id="GO:0006511">
    <property type="term" value="P:ubiquitin-dependent protein catabolic process"/>
    <property type="evidence" value="ECO:0007669"/>
    <property type="project" value="TreeGrafter"/>
</dbReference>
<dbReference type="EMBL" id="SPRW01000002">
    <property type="protein sequence ID" value="TIC70993.1"/>
    <property type="molecule type" value="Genomic_DNA"/>
</dbReference>
<dbReference type="GO" id="GO:0030234">
    <property type="term" value="F:enzyme regulator activity"/>
    <property type="evidence" value="ECO:0007669"/>
    <property type="project" value="InterPro"/>
</dbReference>
<protein>
    <recommendedName>
        <fullName evidence="5">PCI domain-containing protein</fullName>
    </recommendedName>
</protein>
<dbReference type="SUPFAM" id="SSF46785">
    <property type="entry name" value="Winged helix' DNA-binding domain"/>
    <property type="match status" value="1"/>
</dbReference>
<dbReference type="PROSITE" id="PS50250">
    <property type="entry name" value="PCI"/>
    <property type="match status" value="1"/>
</dbReference>
<feature type="repeat" description="TPR" evidence="3">
    <location>
        <begin position="237"/>
        <end position="270"/>
    </location>
</feature>
<evidence type="ECO:0000256" key="3">
    <source>
        <dbReference type="PROSITE-ProRule" id="PRU00339"/>
    </source>
</evidence>
<reference evidence="6 7" key="1">
    <citation type="submission" date="2019-03" db="EMBL/GenBank/DDBJ databases">
        <title>Sequencing 25 genomes of Wallemia mellicola.</title>
        <authorList>
            <person name="Gostincar C."/>
        </authorList>
    </citation>
    <scope>NUCLEOTIDE SEQUENCE [LARGE SCALE GENOMIC DNA]</scope>
    <source>
        <strain evidence="6 7">EXF-1274</strain>
    </source>
</reference>
<comment type="similarity">
    <text evidence="1">Belongs to the proteasome subunit S3 family.</text>
</comment>
<feature type="region of interest" description="Disordered" evidence="4">
    <location>
        <begin position="458"/>
        <end position="488"/>
    </location>
</feature>
<dbReference type="AlphaFoldDB" id="A0A4T0PBG3"/>
<dbReference type="InterPro" id="IPR057985">
    <property type="entry name" value="TPR_PSMD3_N"/>
</dbReference>
<dbReference type="SMART" id="SM00088">
    <property type="entry name" value="PINT"/>
    <property type="match status" value="1"/>
</dbReference>
<dbReference type="PROSITE" id="PS50005">
    <property type="entry name" value="TPR"/>
    <property type="match status" value="1"/>
</dbReference>
<sequence length="488" mass="55166">MVENIMIDQTEKPTETLETSKEGTKPEQSVLAEIKQNASLIERAVITTETRITSRVLRTLTTLRKRLTDQVLQEAIQLLASQKIRTHLSPYLSNDMQLDSSSVEPSETGVFPEVDIYLSLLVILRLIDNSSLTSALELASNTLNTIRALNKRSFDPLAAKVWFYYYRIHELLGQEQSACSHLLVGQRTAVLRKDGDCQAVILNCLLRCYLSAKAYDQADKLIAKSTFPEGAGNPQLARYLYYLGRVKAVQLNYSEAHDNLQQAIRRAPSGTIAPGFLQNAYKFFVVVELLMGDIPERSIFKQQLLKSSLEKGGYLAITQAVRVGDLSLFADALEKHSENFIRDNTYTLILRLRHNVIRTGLRMISLAYSRIPLRDICAKLRLDSEEDAEYIVAKAAREGVIDATINHQQGYMESKQGGNIYNSEEPQVLFRQRIQFCMGLHNDSVKAMRYPLKAKDDDLAKAEEARERESRLIREIEDGDIGKGEEED</sequence>
<feature type="domain" description="PCI" evidence="5">
    <location>
        <begin position="237"/>
        <end position="419"/>
    </location>
</feature>
<name>A0A4T0PBG3_9BASI</name>
<dbReference type="SMART" id="SM00753">
    <property type="entry name" value="PAM"/>
    <property type="match status" value="1"/>
</dbReference>
<dbReference type="GO" id="GO:0008541">
    <property type="term" value="C:proteasome regulatory particle, lid subcomplex"/>
    <property type="evidence" value="ECO:0007669"/>
    <property type="project" value="TreeGrafter"/>
</dbReference>
<dbReference type="PANTHER" id="PTHR10758">
    <property type="entry name" value="26S PROTEASOME NON-ATPASE REGULATORY SUBUNIT 3/COP9 SIGNALOSOME COMPLEX SUBUNIT 3"/>
    <property type="match status" value="1"/>
</dbReference>
<dbReference type="Pfam" id="PF01399">
    <property type="entry name" value="PCI"/>
    <property type="match status" value="1"/>
</dbReference>